<proteinExistence type="inferred from homology"/>
<protein>
    <submittedName>
        <fullName evidence="6">Glycosyl hydrolase family</fullName>
    </submittedName>
</protein>
<feature type="compositionally biased region" description="Low complexity" evidence="5">
    <location>
        <begin position="19"/>
        <end position="30"/>
    </location>
</feature>
<keyword evidence="2 6" id="KW-0378">Hydrolase</keyword>
<keyword evidence="3" id="KW-0326">Glycosidase</keyword>
<dbReference type="PANTHER" id="PTHR10353">
    <property type="entry name" value="GLYCOSYL HYDROLASE"/>
    <property type="match status" value="1"/>
</dbReference>
<dbReference type="InterPro" id="IPR017853">
    <property type="entry name" value="GH"/>
</dbReference>
<dbReference type="GO" id="GO:0008422">
    <property type="term" value="F:beta-glucosidase activity"/>
    <property type="evidence" value="ECO:0007669"/>
    <property type="project" value="TreeGrafter"/>
</dbReference>
<dbReference type="InterPro" id="IPR001360">
    <property type="entry name" value="Glyco_hydro_1"/>
</dbReference>
<keyword evidence="7" id="KW-1185">Reference proteome</keyword>
<evidence type="ECO:0000313" key="7">
    <source>
        <dbReference type="Proteomes" id="UP000242519"/>
    </source>
</evidence>
<dbReference type="SUPFAM" id="SSF51445">
    <property type="entry name" value="(Trans)glycosidases"/>
    <property type="match status" value="1"/>
</dbReference>
<dbReference type="GO" id="GO:0005975">
    <property type="term" value="P:carbohydrate metabolic process"/>
    <property type="evidence" value="ECO:0007669"/>
    <property type="project" value="InterPro"/>
</dbReference>
<evidence type="ECO:0000256" key="4">
    <source>
        <dbReference type="RuleBase" id="RU003690"/>
    </source>
</evidence>
<evidence type="ECO:0000256" key="5">
    <source>
        <dbReference type="SAM" id="MobiDB-lite"/>
    </source>
</evidence>
<evidence type="ECO:0000256" key="1">
    <source>
        <dbReference type="ARBA" id="ARBA00010838"/>
    </source>
</evidence>
<comment type="caution">
    <text evidence="6">The sequence shown here is derived from an EMBL/GenBank/DDBJ whole genome shotgun (WGS) entry which is preliminary data.</text>
</comment>
<evidence type="ECO:0000256" key="2">
    <source>
        <dbReference type="ARBA" id="ARBA00022801"/>
    </source>
</evidence>
<dbReference type="OrthoDB" id="65569at2759"/>
<comment type="similarity">
    <text evidence="1 4">Belongs to the glycosyl hydrolase 1 family.</text>
</comment>
<accession>A0A218ZA33</accession>
<organism evidence="6 7">
    <name type="scientific">Diplocarpon coronariae</name>
    <dbReference type="NCBI Taxonomy" id="2795749"/>
    <lineage>
        <taxon>Eukaryota</taxon>
        <taxon>Fungi</taxon>
        <taxon>Dikarya</taxon>
        <taxon>Ascomycota</taxon>
        <taxon>Pezizomycotina</taxon>
        <taxon>Leotiomycetes</taxon>
        <taxon>Helotiales</taxon>
        <taxon>Drepanopezizaceae</taxon>
        <taxon>Diplocarpon</taxon>
    </lineage>
</organism>
<dbReference type="PANTHER" id="PTHR10353:SF36">
    <property type="entry name" value="LP05116P"/>
    <property type="match status" value="1"/>
</dbReference>
<dbReference type="InParanoid" id="A0A218ZA33"/>
<dbReference type="Proteomes" id="UP000242519">
    <property type="component" value="Unassembled WGS sequence"/>
</dbReference>
<feature type="region of interest" description="Disordered" evidence="5">
    <location>
        <begin position="19"/>
        <end position="52"/>
    </location>
</feature>
<gene>
    <name evidence="6" type="ORF">B2J93_4436</name>
</gene>
<evidence type="ECO:0000313" key="6">
    <source>
        <dbReference type="EMBL" id="OWP04622.1"/>
    </source>
</evidence>
<name>A0A218ZA33_9HELO</name>
<evidence type="ECO:0000256" key="3">
    <source>
        <dbReference type="ARBA" id="ARBA00023295"/>
    </source>
</evidence>
<dbReference type="EMBL" id="MZNU01000097">
    <property type="protein sequence ID" value="OWP04622.1"/>
    <property type="molecule type" value="Genomic_DNA"/>
</dbReference>
<reference evidence="6 7" key="1">
    <citation type="submission" date="2017-04" db="EMBL/GenBank/DDBJ databases">
        <title>Draft genome sequence of Marssonina coronaria NL1: causal agent of apple blotch.</title>
        <authorList>
            <person name="Cheng Q."/>
        </authorList>
    </citation>
    <scope>NUCLEOTIDE SEQUENCE [LARGE SCALE GENOMIC DNA]</scope>
    <source>
        <strain evidence="6 7">NL1</strain>
    </source>
</reference>
<sequence length="361" mass="40689">MSIPKEFLWGFAPVPNRLKAPPKQTAAAPPSGTLARKPTASPTPGLASSRWEDATTRSISTGIVFYKVSVDDLLAEGMVPFVTLFHWDLPDALDKRYGGFLNKKFVADYAHYAGILFEAMPRVKHWSTINEPWCSSILRYKHGQFAPGHTTYRTKSSMGDSSRECWQIGHNLLLAHGTVVKIYREETMLKKGGDIGITLNDPIYKGHYPASMKAQLGDRLHSWIPEEIALVQGSNRFYGINHYTANYMHKTTPAEADDFLGNVDTLFESEAGQSIGPETHKRYDFPKIYCTENGTSLKGENEMLRKQILDDECRADLMDNFEWAEVYEARFSVAFVDYEGGQKRYLKKSAKIIGPLFESLI</sequence>
<dbReference type="Gene3D" id="3.20.20.80">
    <property type="entry name" value="Glycosidases"/>
    <property type="match status" value="2"/>
</dbReference>
<dbReference type="AlphaFoldDB" id="A0A218ZA33"/>
<dbReference type="Pfam" id="PF00232">
    <property type="entry name" value="Glyco_hydro_1"/>
    <property type="match status" value="3"/>
</dbReference>
<dbReference type="STRING" id="503106.A0A218ZA33"/>